<dbReference type="PANTHER" id="PTHR13370:SF3">
    <property type="entry name" value="TRNA (GUANINE(10)-N2)-METHYLTRANSFERASE HOMOLOG"/>
    <property type="match status" value="1"/>
</dbReference>
<dbReference type="GO" id="GO:0005737">
    <property type="term" value="C:cytoplasm"/>
    <property type="evidence" value="ECO:0007669"/>
    <property type="project" value="TreeGrafter"/>
</dbReference>
<dbReference type="InterPro" id="IPR029063">
    <property type="entry name" value="SAM-dependent_MTases_sf"/>
</dbReference>
<name>A0A0F9VWA6_9ZZZZ</name>
<protein>
    <recommendedName>
        <fullName evidence="4">DNA methylase N-4/N-6 domain-containing protein</fullName>
    </recommendedName>
</protein>
<proteinExistence type="inferred from homology"/>
<dbReference type="GO" id="GO:0009007">
    <property type="term" value="F:site-specific DNA-methyltransferase (adenine-specific) activity"/>
    <property type="evidence" value="ECO:0007669"/>
    <property type="project" value="TreeGrafter"/>
</dbReference>
<dbReference type="InterPro" id="IPR001091">
    <property type="entry name" value="RM_Methyltransferase"/>
</dbReference>
<accession>A0A0F9VWA6</accession>
<evidence type="ECO:0000259" key="4">
    <source>
        <dbReference type="Pfam" id="PF01555"/>
    </source>
</evidence>
<dbReference type="PRINTS" id="PR00508">
    <property type="entry name" value="S21N4MTFRASE"/>
</dbReference>
<dbReference type="Gene3D" id="3.40.50.150">
    <property type="entry name" value="Vaccinia Virus protein VP39"/>
    <property type="match status" value="2"/>
</dbReference>
<evidence type="ECO:0000256" key="3">
    <source>
        <dbReference type="ARBA" id="ARBA00022679"/>
    </source>
</evidence>
<keyword evidence="3" id="KW-0808">Transferase</keyword>
<comment type="caution">
    <text evidence="5">The sequence shown here is derived from an EMBL/GenBank/DDBJ whole genome shotgun (WGS) entry which is preliminary data.</text>
</comment>
<dbReference type="GO" id="GO:0003677">
    <property type="term" value="F:DNA binding"/>
    <property type="evidence" value="ECO:0007669"/>
    <property type="project" value="InterPro"/>
</dbReference>
<evidence type="ECO:0000313" key="5">
    <source>
        <dbReference type="EMBL" id="KKN77746.1"/>
    </source>
</evidence>
<evidence type="ECO:0000256" key="1">
    <source>
        <dbReference type="ARBA" id="ARBA00006594"/>
    </source>
</evidence>
<dbReference type="InterPro" id="IPR002941">
    <property type="entry name" value="DNA_methylase_N4/N6"/>
</dbReference>
<dbReference type="GO" id="GO:0008170">
    <property type="term" value="F:N-methyltransferase activity"/>
    <property type="evidence" value="ECO:0007669"/>
    <property type="project" value="InterPro"/>
</dbReference>
<sequence>MNYEQRNYKLHMEDCRTTCVDLLANSIDTIICDPPYGLKFMGKDWDHGVPGVDFWRSFLRIAKPGAMLLAFGGTRTEHRLTTAIEDAGWEIRDKILWIYGSGFPKSHDISRGIDKEAGVEFSAKPASGVGFMNAEGKGGYHKTENQLTREGESTDLAKQWNGYGTALKPACEYITLAMKPLEKGLTFAQNAVKWGVGGLWIDGARVGTDSMQVTKSDGTYLSDNAAMSGHNTGCIQRESKTGRWPTNVILTYPEDRYGLSEAVPTDIGLELKELGCFDWQLDEQQYNKLPEHLQKYFELLPNLEKEEVVREFPEAGNYWKKNYGEDDYRGQQYKGGTFGGGGYLGGSTYSDSGSAARFFYCAKASRKERGPGNNHPTIKPIALMEYLCKLTRTPTGGVVFDPFMGTGTTGIGAAMADRSFVGCEIDAEHFTWAEYRVGEAYDESTIKVLRNPRA</sequence>
<dbReference type="GO" id="GO:0032259">
    <property type="term" value="P:methylation"/>
    <property type="evidence" value="ECO:0007669"/>
    <property type="project" value="UniProtKB-KW"/>
</dbReference>
<dbReference type="EMBL" id="LAZR01000274">
    <property type="protein sequence ID" value="KKN77746.1"/>
    <property type="molecule type" value="Genomic_DNA"/>
</dbReference>
<dbReference type="PROSITE" id="PS00092">
    <property type="entry name" value="N6_MTASE"/>
    <property type="match status" value="1"/>
</dbReference>
<dbReference type="InterPro" id="IPR002052">
    <property type="entry name" value="DNA_methylase_N6_adenine_CS"/>
</dbReference>
<gene>
    <name evidence="5" type="ORF">LCGC14_0357200</name>
</gene>
<feature type="domain" description="DNA methylase N-4/N-6" evidence="4">
    <location>
        <begin position="27"/>
        <end position="431"/>
    </location>
</feature>
<comment type="similarity">
    <text evidence="1">Belongs to the N(4)/N(6)-methyltransferase family.</text>
</comment>
<keyword evidence="2" id="KW-0489">Methyltransferase</keyword>
<organism evidence="5">
    <name type="scientific">marine sediment metagenome</name>
    <dbReference type="NCBI Taxonomy" id="412755"/>
    <lineage>
        <taxon>unclassified sequences</taxon>
        <taxon>metagenomes</taxon>
        <taxon>ecological metagenomes</taxon>
    </lineage>
</organism>
<evidence type="ECO:0000256" key="2">
    <source>
        <dbReference type="ARBA" id="ARBA00022603"/>
    </source>
</evidence>
<dbReference type="PANTHER" id="PTHR13370">
    <property type="entry name" value="RNA METHYLASE-RELATED"/>
    <property type="match status" value="1"/>
</dbReference>
<dbReference type="Pfam" id="PF01555">
    <property type="entry name" value="N6_N4_Mtase"/>
    <property type="match status" value="1"/>
</dbReference>
<dbReference type="AlphaFoldDB" id="A0A0F9VWA6"/>
<reference evidence="5" key="1">
    <citation type="journal article" date="2015" name="Nature">
        <title>Complex archaea that bridge the gap between prokaryotes and eukaryotes.</title>
        <authorList>
            <person name="Spang A."/>
            <person name="Saw J.H."/>
            <person name="Jorgensen S.L."/>
            <person name="Zaremba-Niedzwiedzka K."/>
            <person name="Martijn J."/>
            <person name="Lind A.E."/>
            <person name="van Eijk R."/>
            <person name="Schleper C."/>
            <person name="Guy L."/>
            <person name="Ettema T.J."/>
        </authorList>
    </citation>
    <scope>NUCLEOTIDE SEQUENCE</scope>
</reference>
<dbReference type="SUPFAM" id="SSF53335">
    <property type="entry name" value="S-adenosyl-L-methionine-dependent methyltransferases"/>
    <property type="match status" value="1"/>
</dbReference>